<feature type="domain" description="Kinesin motor" evidence="9">
    <location>
        <begin position="6"/>
        <end position="349"/>
    </location>
</feature>
<feature type="region of interest" description="Disordered" evidence="8">
    <location>
        <begin position="1221"/>
        <end position="1275"/>
    </location>
</feature>
<dbReference type="InterPro" id="IPR001752">
    <property type="entry name" value="Kinesin_motor_dom"/>
</dbReference>
<dbReference type="Gene3D" id="3.40.850.10">
    <property type="entry name" value="Kinesin motor domain"/>
    <property type="match status" value="1"/>
</dbReference>
<organism evidence="10 11">
    <name type="scientific">Saprolegnia diclina (strain VS20)</name>
    <dbReference type="NCBI Taxonomy" id="1156394"/>
    <lineage>
        <taxon>Eukaryota</taxon>
        <taxon>Sar</taxon>
        <taxon>Stramenopiles</taxon>
        <taxon>Oomycota</taxon>
        <taxon>Saprolegniomycetes</taxon>
        <taxon>Saprolegniales</taxon>
        <taxon>Saprolegniaceae</taxon>
        <taxon>Saprolegnia</taxon>
    </lineage>
</organism>
<feature type="compositionally biased region" description="Polar residues" evidence="8">
    <location>
        <begin position="1165"/>
        <end position="1179"/>
    </location>
</feature>
<feature type="region of interest" description="Disordered" evidence="8">
    <location>
        <begin position="1289"/>
        <end position="1338"/>
    </location>
</feature>
<dbReference type="OMA" id="GDMGHTT"/>
<keyword evidence="2" id="KW-0963">Cytoplasm</keyword>
<keyword evidence="6" id="KW-0505">Motor protein</keyword>
<accession>T0S2K4</accession>
<evidence type="ECO:0000256" key="6">
    <source>
        <dbReference type="PROSITE-ProRule" id="PRU00283"/>
    </source>
</evidence>
<dbReference type="GO" id="GO:0007052">
    <property type="term" value="P:mitotic spindle organization"/>
    <property type="evidence" value="ECO:0007669"/>
    <property type="project" value="TreeGrafter"/>
</dbReference>
<feature type="compositionally biased region" description="Low complexity" evidence="8">
    <location>
        <begin position="1100"/>
        <end position="1111"/>
    </location>
</feature>
<keyword evidence="5 7" id="KW-0175">Coiled coil</keyword>
<proteinExistence type="inferred from homology"/>
<feature type="region of interest" description="Disordered" evidence="8">
    <location>
        <begin position="1068"/>
        <end position="1123"/>
    </location>
</feature>
<feature type="region of interest" description="Disordered" evidence="8">
    <location>
        <begin position="737"/>
        <end position="757"/>
    </location>
</feature>
<evidence type="ECO:0000256" key="2">
    <source>
        <dbReference type="ARBA" id="ARBA00022490"/>
    </source>
</evidence>
<dbReference type="InterPro" id="IPR027417">
    <property type="entry name" value="P-loop_NTPase"/>
</dbReference>
<name>T0S2K4_SAPDV</name>
<evidence type="ECO:0000313" key="11">
    <source>
        <dbReference type="Proteomes" id="UP000030762"/>
    </source>
</evidence>
<feature type="binding site" evidence="6">
    <location>
        <begin position="83"/>
        <end position="90"/>
    </location>
    <ligand>
        <name>ATP</name>
        <dbReference type="ChEBI" id="CHEBI:30616"/>
    </ligand>
</feature>
<dbReference type="GO" id="GO:0007018">
    <property type="term" value="P:microtubule-based movement"/>
    <property type="evidence" value="ECO:0007669"/>
    <property type="project" value="InterPro"/>
</dbReference>
<dbReference type="PROSITE" id="PS50067">
    <property type="entry name" value="KINESIN_MOTOR_2"/>
    <property type="match status" value="1"/>
</dbReference>
<keyword evidence="4 6" id="KW-0067">ATP-binding</keyword>
<gene>
    <name evidence="10" type="ORF">SDRG_03418</name>
</gene>
<dbReference type="eggNOG" id="KOG0244">
    <property type="taxonomic scope" value="Eukaryota"/>
</dbReference>
<dbReference type="RefSeq" id="XP_008607274.1">
    <property type="nucleotide sequence ID" value="XM_008609052.1"/>
</dbReference>
<dbReference type="STRING" id="1156394.T0S2K4"/>
<feature type="coiled-coil region" evidence="7">
    <location>
        <begin position="472"/>
        <end position="548"/>
    </location>
</feature>
<dbReference type="PANTHER" id="PTHR47969:SF15">
    <property type="entry name" value="CHROMOSOME-ASSOCIATED KINESIN KIF4A-RELATED"/>
    <property type="match status" value="1"/>
</dbReference>
<evidence type="ECO:0000259" key="9">
    <source>
        <dbReference type="PROSITE" id="PS50067"/>
    </source>
</evidence>
<dbReference type="GO" id="GO:0005875">
    <property type="term" value="C:microtubule associated complex"/>
    <property type="evidence" value="ECO:0007669"/>
    <property type="project" value="TreeGrafter"/>
</dbReference>
<evidence type="ECO:0000256" key="4">
    <source>
        <dbReference type="ARBA" id="ARBA00022840"/>
    </source>
</evidence>
<keyword evidence="3 6" id="KW-0547">Nucleotide-binding</keyword>
<dbReference type="EMBL" id="JH767139">
    <property type="protein sequence ID" value="EQC39213.1"/>
    <property type="molecule type" value="Genomic_DNA"/>
</dbReference>
<comment type="similarity">
    <text evidence="6">Belongs to the TRAFAC class myosin-kinesin ATPase superfamily. Kinesin family.</text>
</comment>
<dbReference type="Proteomes" id="UP000030762">
    <property type="component" value="Unassembled WGS sequence"/>
</dbReference>
<evidence type="ECO:0000256" key="8">
    <source>
        <dbReference type="SAM" id="MobiDB-lite"/>
    </source>
</evidence>
<feature type="region of interest" description="Disordered" evidence="8">
    <location>
        <begin position="1144"/>
        <end position="1208"/>
    </location>
</feature>
<protein>
    <recommendedName>
        <fullName evidence="9">Kinesin motor domain-containing protein</fullName>
    </recommendedName>
</protein>
<evidence type="ECO:0000256" key="3">
    <source>
        <dbReference type="ARBA" id="ARBA00022741"/>
    </source>
</evidence>
<evidence type="ECO:0000256" key="7">
    <source>
        <dbReference type="SAM" id="Coils"/>
    </source>
</evidence>
<evidence type="ECO:0000256" key="5">
    <source>
        <dbReference type="ARBA" id="ARBA00023054"/>
    </source>
</evidence>
<dbReference type="GO" id="GO:0005737">
    <property type="term" value="C:cytoplasm"/>
    <property type="evidence" value="ECO:0007669"/>
    <property type="project" value="UniProtKB-SubCell"/>
</dbReference>
<dbReference type="GO" id="GO:0005524">
    <property type="term" value="F:ATP binding"/>
    <property type="evidence" value="ECO:0007669"/>
    <property type="project" value="UniProtKB-UniRule"/>
</dbReference>
<dbReference type="OrthoDB" id="3176171at2759"/>
<keyword evidence="11" id="KW-1185">Reference proteome</keyword>
<dbReference type="VEuPathDB" id="FungiDB:SDRG_03418"/>
<dbReference type="InterPro" id="IPR036961">
    <property type="entry name" value="Kinesin_motor_dom_sf"/>
</dbReference>
<dbReference type="SMART" id="SM00129">
    <property type="entry name" value="KISc"/>
    <property type="match status" value="1"/>
</dbReference>
<dbReference type="PANTHER" id="PTHR47969">
    <property type="entry name" value="CHROMOSOME-ASSOCIATED KINESIN KIF4A-RELATED"/>
    <property type="match status" value="1"/>
</dbReference>
<dbReference type="Pfam" id="PF25764">
    <property type="entry name" value="KIF21A_4th"/>
    <property type="match status" value="1"/>
</dbReference>
<feature type="coiled-coil region" evidence="7">
    <location>
        <begin position="1008"/>
        <end position="1042"/>
    </location>
</feature>
<evidence type="ECO:0000256" key="1">
    <source>
        <dbReference type="ARBA" id="ARBA00004496"/>
    </source>
</evidence>
<feature type="compositionally biased region" description="Basic and acidic residues" evidence="8">
    <location>
        <begin position="1298"/>
        <end position="1315"/>
    </location>
</feature>
<dbReference type="InterPro" id="IPR027640">
    <property type="entry name" value="Kinesin-like_fam"/>
</dbReference>
<dbReference type="Pfam" id="PF00225">
    <property type="entry name" value="Kinesin"/>
    <property type="match status" value="1"/>
</dbReference>
<feature type="coiled-coil region" evidence="7">
    <location>
        <begin position="877"/>
        <end position="904"/>
    </location>
</feature>
<dbReference type="GO" id="GO:0051231">
    <property type="term" value="P:spindle elongation"/>
    <property type="evidence" value="ECO:0007669"/>
    <property type="project" value="TreeGrafter"/>
</dbReference>
<comment type="subcellular location">
    <subcellularLocation>
        <location evidence="1">Cytoplasm</location>
    </subcellularLocation>
</comment>
<dbReference type="PRINTS" id="PR00380">
    <property type="entry name" value="KINESINHEAVY"/>
</dbReference>
<dbReference type="SUPFAM" id="SSF52540">
    <property type="entry name" value="P-loop containing nucleoside triphosphate hydrolases"/>
    <property type="match status" value="1"/>
</dbReference>
<reference evidence="10 11" key="1">
    <citation type="submission" date="2012-04" db="EMBL/GenBank/DDBJ databases">
        <title>The Genome Sequence of Saprolegnia declina VS20.</title>
        <authorList>
            <consortium name="The Broad Institute Genome Sequencing Platform"/>
            <person name="Russ C."/>
            <person name="Nusbaum C."/>
            <person name="Tyler B."/>
            <person name="van West P."/>
            <person name="Dieguez-Uribeondo J."/>
            <person name="de Bruijn I."/>
            <person name="Tripathy S."/>
            <person name="Jiang R."/>
            <person name="Young S.K."/>
            <person name="Zeng Q."/>
            <person name="Gargeya S."/>
            <person name="Fitzgerald M."/>
            <person name="Haas B."/>
            <person name="Abouelleil A."/>
            <person name="Alvarado L."/>
            <person name="Arachchi H.M."/>
            <person name="Berlin A."/>
            <person name="Chapman S.B."/>
            <person name="Goldberg J."/>
            <person name="Griggs A."/>
            <person name="Gujja S."/>
            <person name="Hansen M."/>
            <person name="Howarth C."/>
            <person name="Imamovic A."/>
            <person name="Larimer J."/>
            <person name="McCowen C."/>
            <person name="Montmayeur A."/>
            <person name="Murphy C."/>
            <person name="Neiman D."/>
            <person name="Pearson M."/>
            <person name="Priest M."/>
            <person name="Roberts A."/>
            <person name="Saif S."/>
            <person name="Shea T."/>
            <person name="Sisk P."/>
            <person name="Sykes S."/>
            <person name="Wortman J."/>
            <person name="Nusbaum C."/>
            <person name="Birren B."/>
        </authorList>
    </citation>
    <scope>NUCLEOTIDE SEQUENCE [LARGE SCALE GENOMIC DNA]</scope>
    <source>
        <strain evidence="10 11">VS20</strain>
    </source>
</reference>
<feature type="coiled-coil region" evidence="7">
    <location>
        <begin position="412"/>
        <end position="439"/>
    </location>
</feature>
<dbReference type="GO" id="GO:0003777">
    <property type="term" value="F:microtubule motor activity"/>
    <property type="evidence" value="ECO:0007669"/>
    <property type="project" value="InterPro"/>
</dbReference>
<feature type="compositionally biased region" description="Polar residues" evidence="8">
    <location>
        <begin position="1112"/>
        <end position="1123"/>
    </location>
</feature>
<dbReference type="GeneID" id="19944145"/>
<dbReference type="GO" id="GO:0008017">
    <property type="term" value="F:microtubule binding"/>
    <property type="evidence" value="ECO:0007669"/>
    <property type="project" value="InterPro"/>
</dbReference>
<sequence>METSSSVRVVVRVRPLVPKEKLEDDNHAVETFGAQVMIPSSNVTYTYDHVFGPEAGQDDLWPCIAPLVDSTFEGYNATIFAYGQTGSGKTFTMGSGNSAFATKSDEMGIIPRALDDIFARIALKQVETPGYRAEVTFRFLEIYGDDIRDLLSQFGNGTLDTNAKVTLKEGSAGQVQVNGAREEPVNSAAECIKLLDKGSFCRTVGATDMNAESSRSHAILTITMTQHIPFGDASSEAPECEVRSCYFNFVDLAGSEKQKMTKAEGLRLKEGIDINKGLFVLGNVINALGDDTRRGRVHVPYRDSKLTRMLQDSLGGNSRTLMLCCVSPAGRNISESKSSLMYANRARNIQNKAVINRDEASAVVAELRAQVQSLQEELFQFRHPGADMNDPRVQAAASEWRLDSFGSMRQRTEAAENEVLRLTSEIKRWRNETDAIKEELLVTQGQRDYFRMCCEASGTGLLDPNGEEMGLVKEQLKTIQELQEKLRAAEGERDKAHMFAPTSSSHQELDMASFGLTADMLEEEQRLIEQAEQEIKREQEMLKQIQAQAVFSDTPCDNGDDDDENLSIEMELMQREFQKRQQVLGASVQDLSNNISLKEQMLSTLRRNAEGYERMRGVFEQRLKEMAEKERVFMAERDRLVAEMQTHQVSDPPRYHKLSVDLVSKDGELSALRKKQAEMRRFEVMKQKSDVQLRVLTNEISTMKRQKVDLLRKMQADRKKYEVEANERKREIMNLKREHQRDRKQIQKLGSEKDAQERVLKRRMEEVAAANRRLKQQQLLLQTNRKTKAKTPSKDEVWLETQIKKLADQQKKAEQLEEELAKREKIVRQMERLYGQRNKLQDELQASLAERATGDASAIRDILISPLKSEAAHGGLGKEEEAMLAELEERIEACQAQLEYKDERISEMASSSMLVDLDDDEAMAKMETSSLPEARTLLKLLFSMAVGVKKQEEAKDAELQSTLLRLGEIESTLLIEKERNNFMRQTYEEKLQQMIAEAMGGDPSRLVQSASEEQVSVLRRQCEELSAQAAVSEAQKAALQVREQKYKAGLATCRERIKWLEAQVDNKASSSSFLPPPAPTHDDGDVDMACDMDDHMSVGSASSDTAPTSSSIFNRLSNPTNFTGIHRHRLQENAREKREILKNRNQNLRSRRLKDRNLLVPPPTATTSKLRQPSPSLNVAASPRPRASTPRHPPPPPIDTGRRSSGSSAVMDVLATLKKENEQDMDDCDMDGDHSDSVSEGGYESPKPKSSRTKAHHISDCVSEGGAIESPQPQAKRDVFSRLNNQYTASSQYKRHSFIGEHKAQRNRELFRSTTDDANDVPSPPRPPSADPLTGSDRFLHQVIDDAHDDAR</sequence>
<dbReference type="InParanoid" id="T0S2K4"/>
<evidence type="ECO:0000313" key="10">
    <source>
        <dbReference type="EMBL" id="EQC39213.1"/>
    </source>
</evidence>
<feature type="compositionally biased region" description="Low complexity" evidence="8">
    <location>
        <begin position="1180"/>
        <end position="1190"/>
    </location>
</feature>